<dbReference type="GO" id="GO:0009791">
    <property type="term" value="P:post-embryonic development"/>
    <property type="evidence" value="ECO:0007669"/>
    <property type="project" value="UniProtKB-ARBA"/>
</dbReference>
<comment type="caution">
    <text evidence="9">The sequence shown here is derived from an EMBL/GenBank/DDBJ whole genome shotgun (WGS) entry which is preliminary data.</text>
</comment>
<dbReference type="GO" id="GO:0008270">
    <property type="term" value="F:zinc ion binding"/>
    <property type="evidence" value="ECO:0007669"/>
    <property type="project" value="UniProtKB-KW"/>
</dbReference>
<keyword evidence="10" id="KW-1185">Reference proteome</keyword>
<dbReference type="InterPro" id="IPR003656">
    <property type="entry name" value="Znf_BED"/>
</dbReference>
<dbReference type="GO" id="GO:0005634">
    <property type="term" value="C:nucleus"/>
    <property type="evidence" value="ECO:0007669"/>
    <property type="project" value="UniProtKB-SubCell"/>
</dbReference>
<dbReference type="InterPro" id="IPR052035">
    <property type="entry name" value="ZnF_BED_domain_contain"/>
</dbReference>
<comment type="subcellular location">
    <subcellularLocation>
        <location evidence="1">Nucleus</location>
    </subcellularLocation>
</comment>
<keyword evidence="3" id="KW-0863">Zinc-finger</keyword>
<evidence type="ECO:0000256" key="4">
    <source>
        <dbReference type="ARBA" id="ARBA00022833"/>
    </source>
</evidence>
<evidence type="ECO:0000256" key="7">
    <source>
        <dbReference type="ARBA" id="ARBA00023242"/>
    </source>
</evidence>
<dbReference type="SUPFAM" id="SSF53098">
    <property type="entry name" value="Ribonuclease H-like"/>
    <property type="match status" value="1"/>
</dbReference>
<evidence type="ECO:0000256" key="3">
    <source>
        <dbReference type="ARBA" id="ARBA00022771"/>
    </source>
</evidence>
<evidence type="ECO:0000313" key="10">
    <source>
        <dbReference type="Proteomes" id="UP001634394"/>
    </source>
</evidence>
<evidence type="ECO:0000256" key="5">
    <source>
        <dbReference type="ARBA" id="ARBA00023015"/>
    </source>
</evidence>
<dbReference type="InterPro" id="IPR036236">
    <property type="entry name" value="Znf_C2H2_sf"/>
</dbReference>
<dbReference type="EMBL" id="JBJQND010000005">
    <property type="protein sequence ID" value="KAL3876968.1"/>
    <property type="molecule type" value="Genomic_DNA"/>
</dbReference>
<dbReference type="SUPFAM" id="SSF57667">
    <property type="entry name" value="beta-beta-alpha zinc fingers"/>
    <property type="match status" value="1"/>
</dbReference>
<organism evidence="9 10">
    <name type="scientific">Sinanodonta woodiana</name>
    <name type="common">Chinese pond mussel</name>
    <name type="synonym">Anodonta woodiana</name>
    <dbReference type="NCBI Taxonomy" id="1069815"/>
    <lineage>
        <taxon>Eukaryota</taxon>
        <taxon>Metazoa</taxon>
        <taxon>Spiralia</taxon>
        <taxon>Lophotrochozoa</taxon>
        <taxon>Mollusca</taxon>
        <taxon>Bivalvia</taxon>
        <taxon>Autobranchia</taxon>
        <taxon>Heteroconchia</taxon>
        <taxon>Palaeoheterodonta</taxon>
        <taxon>Unionida</taxon>
        <taxon>Unionoidea</taxon>
        <taxon>Unionidae</taxon>
        <taxon>Unioninae</taxon>
        <taxon>Sinanodonta</taxon>
    </lineage>
</organism>
<dbReference type="SMART" id="SM00614">
    <property type="entry name" value="ZnF_BED"/>
    <property type="match status" value="1"/>
</dbReference>
<accession>A0ABD3WW17</accession>
<dbReference type="PANTHER" id="PTHR46481">
    <property type="entry name" value="ZINC FINGER BED DOMAIN-CONTAINING PROTEIN 4"/>
    <property type="match status" value="1"/>
</dbReference>
<evidence type="ECO:0000256" key="6">
    <source>
        <dbReference type="ARBA" id="ARBA00023163"/>
    </source>
</evidence>
<keyword evidence="7" id="KW-0539">Nucleus</keyword>
<reference evidence="9 10" key="1">
    <citation type="submission" date="2024-11" db="EMBL/GenBank/DDBJ databases">
        <title>Chromosome-level genome assembly of the freshwater bivalve Anodonta woodiana.</title>
        <authorList>
            <person name="Chen X."/>
        </authorList>
    </citation>
    <scope>NUCLEOTIDE SEQUENCE [LARGE SCALE GENOMIC DNA]</scope>
    <source>
        <strain evidence="9">MN2024</strain>
        <tissue evidence="9">Gills</tissue>
    </source>
</reference>
<dbReference type="InterPro" id="IPR012337">
    <property type="entry name" value="RNaseH-like_sf"/>
</dbReference>
<gene>
    <name evidence="9" type="ORF">ACJMK2_034740</name>
</gene>
<dbReference type="Proteomes" id="UP001634394">
    <property type="component" value="Unassembled WGS sequence"/>
</dbReference>
<proteinExistence type="predicted"/>
<evidence type="ECO:0000259" key="8">
    <source>
        <dbReference type="Pfam" id="PF02892"/>
    </source>
</evidence>
<evidence type="ECO:0000313" key="9">
    <source>
        <dbReference type="EMBL" id="KAL3876968.1"/>
    </source>
</evidence>
<protein>
    <recommendedName>
        <fullName evidence="8">BED-type domain-containing protein</fullName>
    </recommendedName>
</protein>
<keyword evidence="5" id="KW-0805">Transcription regulation</keyword>
<dbReference type="AlphaFoldDB" id="A0ABD3WW17"/>
<dbReference type="PANTHER" id="PTHR46481:SF10">
    <property type="entry name" value="ZINC FINGER BED DOMAIN-CONTAINING PROTEIN 39"/>
    <property type="match status" value="1"/>
</dbReference>
<feature type="domain" description="BED-type" evidence="8">
    <location>
        <begin position="7"/>
        <end position="55"/>
    </location>
</feature>
<evidence type="ECO:0000256" key="1">
    <source>
        <dbReference type="ARBA" id="ARBA00004123"/>
    </source>
</evidence>
<keyword evidence="4" id="KW-0862">Zinc</keyword>
<evidence type="ECO:0000256" key="2">
    <source>
        <dbReference type="ARBA" id="ARBA00022723"/>
    </source>
</evidence>
<sequence length="384" mass="43968">MLQKQQSKIWNYFEINATDESMADCLVPQCKDTLKRGGNDPYGTSGLINHLHAKHLDEYKKYTGISDIKKKKKTRRSNAAWKETQSTDNRANNPRQLIIAKKIIEMIAANVMPFSMINVGFTRLLNELEPHYFIPSKVHLSRTLIPDLYSAVKSSIVISLQQAAYISFTSDVWKSTNNLNAFLSLNAHWIDSKWNRMISIVLSLQNLEDRHTGQCILDNILADEKRGLSGLDHLGCFIHTIQLVVKVELLSQRSIMDAIVTARAIIGRFRHSTQAMEQLLRIQKSLICEDGTLYPTHCLIQDVTTRWNSMFKHAQKKAIALYSRENDGVTNLTAHEFDETDFDYASIIQTGNQECQYIYCNSKHDHLQCSRSHGNFNKTCKCQR</sequence>
<keyword evidence="6" id="KW-0804">Transcription</keyword>
<dbReference type="Pfam" id="PF02892">
    <property type="entry name" value="zf-BED"/>
    <property type="match status" value="1"/>
</dbReference>
<dbReference type="SUPFAM" id="SSF140996">
    <property type="entry name" value="Hermes dimerisation domain"/>
    <property type="match status" value="1"/>
</dbReference>
<name>A0ABD3WW17_SINWO</name>
<keyword evidence="2" id="KW-0479">Metal-binding</keyword>